<comment type="caution">
    <text evidence="8">The sequence shown here is derived from an EMBL/GenBank/DDBJ whole genome shotgun (WGS) entry which is preliminary data.</text>
</comment>
<evidence type="ECO:0000259" key="7">
    <source>
        <dbReference type="Pfam" id="PF13088"/>
    </source>
</evidence>
<dbReference type="CDD" id="cd15482">
    <property type="entry name" value="Sialidase_non-viral"/>
    <property type="match status" value="1"/>
</dbReference>
<dbReference type="GO" id="GO:0009313">
    <property type="term" value="P:oligosaccharide catabolic process"/>
    <property type="evidence" value="ECO:0007669"/>
    <property type="project" value="TreeGrafter"/>
</dbReference>
<gene>
    <name evidence="8" type="ORF">JOF55_003725</name>
</gene>
<dbReference type="Gene3D" id="2.60.120.200">
    <property type="match status" value="1"/>
</dbReference>
<reference evidence="8" key="1">
    <citation type="submission" date="2023-07" db="EMBL/GenBank/DDBJ databases">
        <title>Sequencing the genomes of 1000 actinobacteria strains.</title>
        <authorList>
            <person name="Klenk H.-P."/>
        </authorList>
    </citation>
    <scope>NUCLEOTIDE SEQUENCE</scope>
    <source>
        <strain evidence="8">DSM 45977</strain>
    </source>
</reference>
<dbReference type="InterPro" id="IPR013320">
    <property type="entry name" value="ConA-like_dom_sf"/>
</dbReference>
<dbReference type="InterPro" id="IPR018905">
    <property type="entry name" value="A-galactase_NEW3"/>
</dbReference>
<dbReference type="InterPro" id="IPR036278">
    <property type="entry name" value="Sialidase_sf"/>
</dbReference>
<evidence type="ECO:0000256" key="5">
    <source>
        <dbReference type="SAM" id="SignalP"/>
    </source>
</evidence>
<protein>
    <recommendedName>
        <fullName evidence="3">exo-alpha-sialidase</fullName>
        <ecNumber evidence="3">3.2.1.18</ecNumber>
    </recommendedName>
</protein>
<dbReference type="PANTHER" id="PTHR10628:SF30">
    <property type="entry name" value="EXO-ALPHA-SIALIDASE"/>
    <property type="match status" value="1"/>
</dbReference>
<accession>A0AAE3ZH78</accession>
<dbReference type="Gene3D" id="2.60.40.10">
    <property type="entry name" value="Immunoglobulins"/>
    <property type="match status" value="1"/>
</dbReference>
<dbReference type="SUPFAM" id="SSF50939">
    <property type="entry name" value="Sialidases"/>
    <property type="match status" value="1"/>
</dbReference>
<feature type="region of interest" description="Disordered" evidence="4">
    <location>
        <begin position="24"/>
        <end position="45"/>
    </location>
</feature>
<dbReference type="GO" id="GO:0006689">
    <property type="term" value="P:ganglioside catabolic process"/>
    <property type="evidence" value="ECO:0007669"/>
    <property type="project" value="TreeGrafter"/>
</dbReference>
<evidence type="ECO:0000313" key="8">
    <source>
        <dbReference type="EMBL" id="MDR7303544.1"/>
    </source>
</evidence>
<keyword evidence="5" id="KW-0732">Signal</keyword>
<dbReference type="EC" id="3.2.1.18" evidence="3"/>
<feature type="domain" description="Sialidase" evidence="7">
    <location>
        <begin position="90"/>
        <end position="372"/>
    </location>
</feature>
<evidence type="ECO:0000259" key="6">
    <source>
        <dbReference type="Pfam" id="PF10633"/>
    </source>
</evidence>
<dbReference type="Pfam" id="PF13088">
    <property type="entry name" value="BNR_2"/>
    <property type="match status" value="1"/>
</dbReference>
<dbReference type="GO" id="GO:0005737">
    <property type="term" value="C:cytoplasm"/>
    <property type="evidence" value="ECO:0007669"/>
    <property type="project" value="TreeGrafter"/>
</dbReference>
<keyword evidence="8" id="KW-0378">Hydrolase</keyword>
<comment type="catalytic activity">
    <reaction evidence="1">
        <text>Hydrolysis of alpha-(2-&gt;3)-, alpha-(2-&gt;6)-, alpha-(2-&gt;8)- glycosidic linkages of terminal sialic acid residues in oligosaccharides, glycoproteins, glycolipids, colominic acid and synthetic substrates.</text>
        <dbReference type="EC" id="3.2.1.18"/>
    </reaction>
</comment>
<organism evidence="8 9">
    <name type="scientific">Haloactinomyces albus</name>
    <dbReference type="NCBI Taxonomy" id="1352928"/>
    <lineage>
        <taxon>Bacteria</taxon>
        <taxon>Bacillati</taxon>
        <taxon>Actinomycetota</taxon>
        <taxon>Actinomycetes</taxon>
        <taxon>Actinopolysporales</taxon>
        <taxon>Actinopolysporaceae</taxon>
        <taxon>Haloactinomyces</taxon>
    </lineage>
</organism>
<dbReference type="PANTHER" id="PTHR10628">
    <property type="entry name" value="SIALIDASE"/>
    <property type="match status" value="1"/>
</dbReference>
<dbReference type="RefSeq" id="WP_310275929.1">
    <property type="nucleotide sequence ID" value="NZ_JAVDXW010000001.1"/>
</dbReference>
<feature type="domain" description="Alpha-galactosidase NEW3" evidence="6">
    <location>
        <begin position="417"/>
        <end position="491"/>
    </location>
</feature>
<feature type="compositionally biased region" description="Polar residues" evidence="4">
    <location>
        <begin position="24"/>
        <end position="33"/>
    </location>
</feature>
<dbReference type="InterPro" id="IPR011040">
    <property type="entry name" value="Sialidase"/>
</dbReference>
<dbReference type="GO" id="GO:0016020">
    <property type="term" value="C:membrane"/>
    <property type="evidence" value="ECO:0007669"/>
    <property type="project" value="TreeGrafter"/>
</dbReference>
<dbReference type="EMBL" id="JAVDXW010000001">
    <property type="protein sequence ID" value="MDR7303544.1"/>
    <property type="molecule type" value="Genomic_DNA"/>
</dbReference>
<evidence type="ECO:0000256" key="1">
    <source>
        <dbReference type="ARBA" id="ARBA00000427"/>
    </source>
</evidence>
<dbReference type="InterPro" id="IPR026856">
    <property type="entry name" value="Sialidase_fam"/>
</dbReference>
<evidence type="ECO:0000256" key="2">
    <source>
        <dbReference type="ARBA" id="ARBA00009348"/>
    </source>
</evidence>
<dbReference type="Proteomes" id="UP001180845">
    <property type="component" value="Unassembled WGS sequence"/>
</dbReference>
<feature type="chain" id="PRO_5042062824" description="exo-alpha-sialidase" evidence="5">
    <location>
        <begin position="21"/>
        <end position="673"/>
    </location>
</feature>
<evidence type="ECO:0000313" key="9">
    <source>
        <dbReference type="Proteomes" id="UP001180845"/>
    </source>
</evidence>
<dbReference type="Pfam" id="PF10633">
    <property type="entry name" value="NPCBM_assoc"/>
    <property type="match status" value="1"/>
</dbReference>
<proteinExistence type="inferred from homology"/>
<evidence type="ECO:0000256" key="3">
    <source>
        <dbReference type="ARBA" id="ARBA00012733"/>
    </source>
</evidence>
<dbReference type="Gene3D" id="2.120.10.10">
    <property type="match status" value="1"/>
</dbReference>
<feature type="signal peptide" evidence="5">
    <location>
        <begin position="1"/>
        <end position="20"/>
    </location>
</feature>
<dbReference type="AlphaFoldDB" id="A0AAE3ZH78"/>
<name>A0AAE3ZH78_9ACTN</name>
<dbReference type="InterPro" id="IPR013783">
    <property type="entry name" value="Ig-like_fold"/>
</dbReference>
<evidence type="ECO:0000256" key="4">
    <source>
        <dbReference type="SAM" id="MobiDB-lite"/>
    </source>
</evidence>
<dbReference type="SUPFAM" id="SSF49899">
    <property type="entry name" value="Concanavalin A-like lectins/glucanases"/>
    <property type="match status" value="1"/>
</dbReference>
<sequence length="673" mass="71852">MKFVHRLLLAAVVAAGSALTAIPSTSATGTDSTARPPAPKPSGDEPLFESVDIANSGIGAHTYRIPALEKLPDGTLIAAYDRRNDDASDLPGDIDVLVERSYDNGRTWTDPVVVSGADTEVGSGDPSIIVDDQTGRIHLFYASGNGFRQSGTGNDNDNPNLIHLDHAYSDDGGRTWTERRLTETLKDPGWKGIFASSGTGIQLKTGPHAGRLIQQYTFQKVDGSIWAVSAYSDDHGRTWQMGRPVGPLMDENKTVELADGRIMLNSRTSSGPYRLVAYSRDGGVTYSEPKPDRELVDPTNNAAIIRYDEDANPSRPQAHRLLFSNTADPHARRNLTIKMSCNDGKTWPIARTVEPGASAYSTMVELGDGTFGLLYERGNYEHITFARFNAAWLGADCPASPSHPELGTKITDAGDLTAGQQGTVEVSVTNHGHRTSVPGSLTLDVPRSWSVQQPQQDVPPLEAGASTTLSFTVTPSESTRAGEYELAVQIKAGATRKTATPTVLVLGADPVLAAQPDRGYDGVDDYTDLTGRLDSVRQLEQGVLAVDLRTSDIQVAGALLSSSDTDEPSTNVTLALNSGVPYYESRQDGSYAARVSATESVADGGEHTVALVSDAGGTRIYVNGTRVASSSDQAFFGHVGGLDGLWAGRNVDNAGPQWHFGGHIDRIRIYGTN</sequence>
<comment type="similarity">
    <text evidence="2">Belongs to the glycosyl hydrolase 33 family.</text>
</comment>
<keyword evidence="9" id="KW-1185">Reference proteome</keyword>
<dbReference type="Pfam" id="PF13385">
    <property type="entry name" value="Laminin_G_3"/>
    <property type="match status" value="1"/>
</dbReference>
<keyword evidence="8" id="KW-0326">Glycosidase</keyword>
<dbReference type="GO" id="GO:0004308">
    <property type="term" value="F:exo-alpha-sialidase activity"/>
    <property type="evidence" value="ECO:0007669"/>
    <property type="project" value="UniProtKB-EC"/>
</dbReference>